<reference evidence="2" key="1">
    <citation type="submission" date="2015-07" db="EMBL/GenBank/DDBJ databases">
        <title>Whole genome sequence of an Ensifer adhaerens strain isolated from a cave pool in the Wind Cave National Park.</title>
        <authorList>
            <person name="Eng W.W.H."/>
            <person name="Gan H.M."/>
            <person name="Barton H.A."/>
            <person name="Savka M.A."/>
        </authorList>
    </citation>
    <scope>NUCLEOTIDE SEQUENCE [LARGE SCALE GENOMIC DNA]</scope>
    <source>
        <strain evidence="2">SD006</strain>
    </source>
</reference>
<dbReference type="RefSeq" id="WP_053250063.1">
    <property type="nucleotide sequence ID" value="NZ_LGAP01000011.1"/>
</dbReference>
<name>A0A0L8BRU8_ENSAD</name>
<comment type="caution">
    <text evidence="1">The sequence shown here is derived from an EMBL/GenBank/DDBJ whole genome shotgun (WGS) entry which is preliminary data.</text>
</comment>
<dbReference type="AlphaFoldDB" id="A0A0L8BRU8"/>
<evidence type="ECO:0000313" key="2">
    <source>
        <dbReference type="Proteomes" id="UP000037425"/>
    </source>
</evidence>
<protein>
    <submittedName>
        <fullName evidence="1">Uncharacterized protein</fullName>
    </submittedName>
</protein>
<gene>
    <name evidence="1" type="ORF">AC244_17320</name>
</gene>
<evidence type="ECO:0000313" key="1">
    <source>
        <dbReference type="EMBL" id="KOF17303.1"/>
    </source>
</evidence>
<dbReference type="PATRIC" id="fig|106592.7.peg.1243"/>
<dbReference type="OrthoDB" id="7363897at2"/>
<proteinExistence type="predicted"/>
<accession>A0A0L8BRU8</accession>
<dbReference type="Proteomes" id="UP000037425">
    <property type="component" value="Unassembled WGS sequence"/>
</dbReference>
<dbReference type="EMBL" id="LGAP01000011">
    <property type="protein sequence ID" value="KOF17303.1"/>
    <property type="molecule type" value="Genomic_DNA"/>
</dbReference>
<organism evidence="1 2">
    <name type="scientific">Ensifer adhaerens</name>
    <name type="common">Sinorhizobium morelense</name>
    <dbReference type="NCBI Taxonomy" id="106592"/>
    <lineage>
        <taxon>Bacteria</taxon>
        <taxon>Pseudomonadati</taxon>
        <taxon>Pseudomonadota</taxon>
        <taxon>Alphaproteobacteria</taxon>
        <taxon>Hyphomicrobiales</taxon>
        <taxon>Rhizobiaceae</taxon>
        <taxon>Sinorhizobium/Ensifer group</taxon>
        <taxon>Ensifer</taxon>
    </lineage>
</organism>
<sequence>MLYTLIMLVCLADAPQACEVREQIVGDLAAHPGAAFMQVQPLVAHWIEEHPGYFVQQWRLLPDLRT</sequence>